<organism evidence="3 4">
    <name type="scientific">Paenibacillus tyrfis</name>
    <dbReference type="NCBI Taxonomy" id="1501230"/>
    <lineage>
        <taxon>Bacteria</taxon>
        <taxon>Bacillati</taxon>
        <taxon>Bacillota</taxon>
        <taxon>Bacilli</taxon>
        <taxon>Bacillales</taxon>
        <taxon>Paenibacillaceae</taxon>
        <taxon>Paenibacillus</taxon>
    </lineage>
</organism>
<dbReference type="EMBL" id="JNVM01000013">
    <property type="protein sequence ID" value="KEQ24970.1"/>
    <property type="molecule type" value="Genomic_DNA"/>
</dbReference>
<keyword evidence="2" id="KW-0732">Signal</keyword>
<dbReference type="AlphaFoldDB" id="A0A081P2P7"/>
<gene>
    <name evidence="3" type="ORF">ET33_06315</name>
</gene>
<keyword evidence="4" id="KW-1185">Reference proteome</keyword>
<feature type="region of interest" description="Disordered" evidence="1">
    <location>
        <begin position="30"/>
        <end position="49"/>
    </location>
</feature>
<dbReference type="RefSeq" id="WP_036684188.1">
    <property type="nucleotide sequence ID" value="NZ_JNVM01000013.1"/>
</dbReference>
<evidence type="ECO:0000313" key="3">
    <source>
        <dbReference type="EMBL" id="KEQ24970.1"/>
    </source>
</evidence>
<dbReference type="Proteomes" id="UP000028123">
    <property type="component" value="Unassembled WGS sequence"/>
</dbReference>
<feature type="chain" id="PRO_5038401553" evidence="2">
    <location>
        <begin position="20"/>
        <end position="309"/>
    </location>
</feature>
<comment type="caution">
    <text evidence="3">The sequence shown here is derived from an EMBL/GenBank/DDBJ whole genome shotgun (WGS) entry which is preliminary data.</text>
</comment>
<protein>
    <submittedName>
        <fullName evidence="3">Uncharacterized protein</fullName>
    </submittedName>
</protein>
<accession>A0A081P2P7</accession>
<dbReference type="eggNOG" id="ENOG5032XV6">
    <property type="taxonomic scope" value="Bacteria"/>
</dbReference>
<reference evidence="3 4" key="1">
    <citation type="submission" date="2014-06" db="EMBL/GenBank/DDBJ databases">
        <title>Draft genome sequence of Paenibacillus sp. MSt1.</title>
        <authorList>
            <person name="Aw Y.K."/>
            <person name="Ong K.S."/>
            <person name="Gan H.M."/>
            <person name="Lee S.M."/>
        </authorList>
    </citation>
    <scope>NUCLEOTIDE SEQUENCE [LARGE SCALE GENOMIC DNA]</scope>
    <source>
        <strain evidence="3 4">MSt1</strain>
    </source>
</reference>
<proteinExistence type="predicted"/>
<name>A0A081P2P7_9BACL</name>
<evidence type="ECO:0000256" key="2">
    <source>
        <dbReference type="SAM" id="SignalP"/>
    </source>
</evidence>
<evidence type="ECO:0000256" key="1">
    <source>
        <dbReference type="SAM" id="MobiDB-lite"/>
    </source>
</evidence>
<evidence type="ECO:0000313" key="4">
    <source>
        <dbReference type="Proteomes" id="UP000028123"/>
    </source>
</evidence>
<feature type="signal peptide" evidence="2">
    <location>
        <begin position="1"/>
        <end position="19"/>
    </location>
</feature>
<dbReference type="OrthoDB" id="2475185at2"/>
<sequence length="309" mass="34202">MKKLTFALVSLLLGTSLLAAWSLESPPAHAVQETKPSAPSSTPPKEPAADIAAPTLQAAVERFMKQLALQPGFEPWQQATWTSYPLGPGMHGWVIIVSAEGSEAGYLVIHAGEPDMYRLTEYGKGSYPLFSLQTLHRSLVQLELIEYPHQTERLYFGPLQALWKITVQNADRIWYIDAKTGEEMPFTGDAKLPKSKAAPAPNVQAFTNTDAKHTIKESGQAEPAEPYARLPWVQSKTGKPLPFDDLKQLIAQGSKPVYAAELYEGSVTVPLPVAGFQVWSSGDRFVQFRQDDDRFLPYEALQRLGSFYP</sequence>